<dbReference type="InterPro" id="IPR005883">
    <property type="entry name" value="PilM"/>
</dbReference>
<sequence>MSILGLDIGSHNVKLIELLKNSNGVTLLAAGSMPTPPKTLSSNLGVDQQALAHLIRELIKGTGARSTDVNISLPEAQVFTRVIEMPSLSTRELTSAIKWESEQYIPLPLDQVNMDYTVLSDGKDTANGKMKILLVAAPKALTERYMQIMELTELTPLAAETEIIALSRSLVRSVPTVANVMILSLGAQTTDIAILRKGILMFTRSIAAGGDALTRTLSESLDFTLLQAEAYKKTYGLERNILEGKIVAVVKPVMDTIVSEMKRAIGFFEETYKNEHIGVILLTGGNAKLPGLIPYLAEHTGIEVQQGNPWVGIAKDPRFAVLNAEGPLFAVAIGLALRE</sequence>
<comment type="caution">
    <text evidence="1">The sequence shown here is derived from an EMBL/GenBank/DDBJ whole genome shotgun (WGS) entry which is preliminary data.</text>
</comment>
<dbReference type="InterPro" id="IPR050696">
    <property type="entry name" value="FtsA/MreB"/>
</dbReference>
<dbReference type="SUPFAM" id="SSF53067">
    <property type="entry name" value="Actin-like ATPase domain"/>
    <property type="match status" value="2"/>
</dbReference>
<evidence type="ECO:0000313" key="1">
    <source>
        <dbReference type="EMBL" id="KKT38015.1"/>
    </source>
</evidence>
<protein>
    <submittedName>
        <fullName evidence="1">Type IV pilus assembly protein PilM</fullName>
    </submittedName>
</protein>
<dbReference type="AlphaFoldDB" id="A0A0G1GTS1"/>
<reference evidence="1 2" key="1">
    <citation type="journal article" date="2015" name="Nature">
        <title>rRNA introns, odd ribosomes, and small enigmatic genomes across a large radiation of phyla.</title>
        <authorList>
            <person name="Brown C.T."/>
            <person name="Hug L.A."/>
            <person name="Thomas B.C."/>
            <person name="Sharon I."/>
            <person name="Castelle C.J."/>
            <person name="Singh A."/>
            <person name="Wilkins M.J."/>
            <person name="Williams K.H."/>
            <person name="Banfield J.F."/>
        </authorList>
    </citation>
    <scope>NUCLEOTIDE SEQUENCE [LARGE SCALE GENOMIC DNA]</scope>
</reference>
<dbReference type="Proteomes" id="UP000034617">
    <property type="component" value="Unassembled WGS sequence"/>
</dbReference>
<dbReference type="PANTHER" id="PTHR32432">
    <property type="entry name" value="CELL DIVISION PROTEIN FTSA-RELATED"/>
    <property type="match status" value="1"/>
</dbReference>
<proteinExistence type="predicted"/>
<gene>
    <name evidence="1" type="ORF">UW22_C0015G0025</name>
</gene>
<accession>A0A0G1GTS1</accession>
<evidence type="ECO:0000313" key="2">
    <source>
        <dbReference type="Proteomes" id="UP000034617"/>
    </source>
</evidence>
<dbReference type="Gene3D" id="3.30.420.40">
    <property type="match status" value="2"/>
</dbReference>
<dbReference type="Gene3D" id="3.30.1490.300">
    <property type="match status" value="1"/>
</dbReference>
<dbReference type="EMBL" id="LCHM01000015">
    <property type="protein sequence ID" value="KKT38015.1"/>
    <property type="molecule type" value="Genomic_DNA"/>
</dbReference>
<dbReference type="NCBIfam" id="TIGR01175">
    <property type="entry name" value="pilM"/>
    <property type="match status" value="1"/>
</dbReference>
<dbReference type="PIRSF" id="PIRSF019169">
    <property type="entry name" value="PilM"/>
    <property type="match status" value="1"/>
</dbReference>
<dbReference type="CDD" id="cd24049">
    <property type="entry name" value="ASKHA_NBD_PilM"/>
    <property type="match status" value="1"/>
</dbReference>
<dbReference type="InterPro" id="IPR043129">
    <property type="entry name" value="ATPase_NBD"/>
</dbReference>
<organism evidence="1 2">
    <name type="scientific">Candidatus Gottesmanbacteria bacterium GW2011_GWB1_44_11c</name>
    <dbReference type="NCBI Taxonomy" id="1618447"/>
    <lineage>
        <taxon>Bacteria</taxon>
        <taxon>Candidatus Gottesmaniibacteriota</taxon>
    </lineage>
</organism>
<dbReference type="Pfam" id="PF11104">
    <property type="entry name" value="PilM_2"/>
    <property type="match status" value="1"/>
</dbReference>
<name>A0A0G1GTS1_9BACT</name>
<dbReference type="PANTHER" id="PTHR32432:SF3">
    <property type="entry name" value="ETHANOLAMINE UTILIZATION PROTEIN EUTJ"/>
    <property type="match status" value="1"/>
</dbReference>